<dbReference type="InterPro" id="IPR002912">
    <property type="entry name" value="ACT_dom"/>
</dbReference>
<evidence type="ECO:0000256" key="3">
    <source>
        <dbReference type="ARBA" id="ARBA00025704"/>
    </source>
</evidence>
<evidence type="ECO:0000313" key="10">
    <source>
        <dbReference type="Proteomes" id="UP000009102"/>
    </source>
</evidence>
<dbReference type="PROSITE" id="PS51257">
    <property type="entry name" value="PROKAR_LIPOPROTEIN"/>
    <property type="match status" value="1"/>
</dbReference>
<evidence type="ECO:0000313" key="9">
    <source>
        <dbReference type="EMBL" id="ACX95653.1"/>
    </source>
</evidence>
<evidence type="ECO:0000256" key="2">
    <source>
        <dbReference type="ARBA" id="ARBA00019852"/>
    </source>
</evidence>
<dbReference type="InterPro" id="IPR012676">
    <property type="entry name" value="TGS-like"/>
</dbReference>
<reference evidence="9 10" key="1">
    <citation type="submission" date="2009-10" db="EMBL/GenBank/DDBJ databases">
        <title>Complete sequence of Halothiobacillus neapolitanus c2.</title>
        <authorList>
            <consortium name="US DOE Joint Genome Institute"/>
            <person name="Lucas S."/>
            <person name="Copeland A."/>
            <person name="Lapidus A."/>
            <person name="Glavina del Rio T."/>
            <person name="Tice H."/>
            <person name="Bruce D."/>
            <person name="Goodwin L."/>
            <person name="Pitluck S."/>
            <person name="Davenport K."/>
            <person name="Brettin T."/>
            <person name="Detter J.C."/>
            <person name="Han C."/>
            <person name="Tapia R."/>
            <person name="Larimer F."/>
            <person name="Land M."/>
            <person name="Hauser L."/>
            <person name="Kyrpides N."/>
            <person name="Mikhailova N."/>
            <person name="Kerfeld C."/>
            <person name="Cannon G."/>
            <person name="Heinhort S."/>
        </authorList>
    </citation>
    <scope>NUCLEOTIDE SEQUENCE [LARGE SCALE GENOMIC DNA]</scope>
    <source>
        <strain evidence="10">ATCC 23641 / c2</strain>
    </source>
</reference>
<dbReference type="CDD" id="cd01668">
    <property type="entry name" value="TGS_RSH"/>
    <property type="match status" value="1"/>
</dbReference>
<proteinExistence type="inferred from homology"/>
<dbReference type="GO" id="GO:0008893">
    <property type="term" value="F:guanosine-3',5'-bis(diphosphate) 3'-diphosphatase activity"/>
    <property type="evidence" value="ECO:0007669"/>
    <property type="project" value="TreeGrafter"/>
</dbReference>
<dbReference type="Gene3D" id="1.10.3210.10">
    <property type="entry name" value="Hypothetical protein af1432"/>
    <property type="match status" value="1"/>
</dbReference>
<evidence type="ECO:0000256" key="1">
    <source>
        <dbReference type="ARBA" id="ARBA00007476"/>
    </source>
</evidence>
<feature type="domain" description="TGS" evidence="8">
    <location>
        <begin position="373"/>
        <end position="436"/>
    </location>
</feature>
<dbReference type="InterPro" id="IPR004095">
    <property type="entry name" value="TGS"/>
</dbReference>
<evidence type="ECO:0000256" key="5">
    <source>
        <dbReference type="ARBA" id="ARBA00032407"/>
    </source>
</evidence>
<gene>
    <name evidence="9" type="ordered locus">Hneap_0804</name>
</gene>
<dbReference type="eggNOG" id="COG0317">
    <property type="taxonomic scope" value="Bacteria"/>
</dbReference>
<dbReference type="CDD" id="cd05399">
    <property type="entry name" value="NT_Rel-Spo_like"/>
    <property type="match status" value="1"/>
</dbReference>
<comment type="pathway">
    <text evidence="3">Purine metabolism.</text>
</comment>
<evidence type="ECO:0000259" key="8">
    <source>
        <dbReference type="PROSITE" id="PS51880"/>
    </source>
</evidence>
<dbReference type="PROSITE" id="PS51880">
    <property type="entry name" value="TGS"/>
    <property type="match status" value="1"/>
</dbReference>
<dbReference type="AlphaFoldDB" id="D0KYY0"/>
<dbReference type="GO" id="GO:0005886">
    <property type="term" value="C:plasma membrane"/>
    <property type="evidence" value="ECO:0007669"/>
    <property type="project" value="TreeGrafter"/>
</dbReference>
<evidence type="ECO:0000256" key="6">
    <source>
        <dbReference type="ARBA" id="ARBA00033308"/>
    </source>
</evidence>
<accession>D0KYY0</accession>
<dbReference type="Pfam" id="PF13291">
    <property type="entry name" value="ACT_4"/>
    <property type="match status" value="1"/>
</dbReference>
<dbReference type="InterPro" id="IPR043519">
    <property type="entry name" value="NT_sf"/>
</dbReference>
<dbReference type="GO" id="GO:0015969">
    <property type="term" value="P:guanosine tetraphosphate metabolic process"/>
    <property type="evidence" value="ECO:0007669"/>
    <property type="project" value="InterPro"/>
</dbReference>
<organism evidence="9 10">
    <name type="scientific">Halothiobacillus neapolitanus (strain ATCC 23641 / DSM 15147 / CIP 104769 / NCIMB 8539 / c2)</name>
    <name type="common">Thiobacillus neapolitanus</name>
    <dbReference type="NCBI Taxonomy" id="555778"/>
    <lineage>
        <taxon>Bacteria</taxon>
        <taxon>Pseudomonadati</taxon>
        <taxon>Pseudomonadota</taxon>
        <taxon>Gammaproteobacteria</taxon>
        <taxon>Chromatiales</taxon>
        <taxon>Halothiobacillaceae</taxon>
        <taxon>Halothiobacillus</taxon>
    </lineage>
</organism>
<dbReference type="GO" id="GO:0015949">
    <property type="term" value="P:nucleobase-containing small molecule interconversion"/>
    <property type="evidence" value="ECO:0007669"/>
    <property type="project" value="UniProtKB-ARBA"/>
</dbReference>
<dbReference type="InterPro" id="IPR012675">
    <property type="entry name" value="Beta-grasp_dom_sf"/>
</dbReference>
<dbReference type="Proteomes" id="UP000009102">
    <property type="component" value="Chromosome"/>
</dbReference>
<dbReference type="Pfam" id="PF04607">
    <property type="entry name" value="RelA_SpoT"/>
    <property type="match status" value="1"/>
</dbReference>
<dbReference type="RefSeq" id="WP_012823689.1">
    <property type="nucleotide sequence ID" value="NC_013422.1"/>
</dbReference>
<dbReference type="OrthoDB" id="9805041at2"/>
<comment type="similarity">
    <text evidence="1">Belongs to the RelA/SpoT family.</text>
</comment>
<dbReference type="Gene3D" id="3.30.460.10">
    <property type="entry name" value="Beta Polymerase, domain 2"/>
    <property type="match status" value="1"/>
</dbReference>
<dbReference type="Pfam" id="PF13328">
    <property type="entry name" value="HD_4"/>
    <property type="match status" value="1"/>
</dbReference>
<evidence type="ECO:0000256" key="7">
    <source>
        <dbReference type="SAM" id="MobiDB-lite"/>
    </source>
</evidence>
<dbReference type="SUPFAM" id="SSF81301">
    <property type="entry name" value="Nucleotidyltransferase"/>
    <property type="match status" value="1"/>
</dbReference>
<evidence type="ECO:0000256" key="4">
    <source>
        <dbReference type="ARBA" id="ARBA00029754"/>
    </source>
</evidence>
<dbReference type="InterPro" id="IPR033655">
    <property type="entry name" value="TGS_RelA/SpoT"/>
</dbReference>
<name>D0KYY0_HALNC</name>
<dbReference type="KEGG" id="hna:Hneap_0804"/>
<dbReference type="HOGENOM" id="CLU_012300_3_0_6"/>
<dbReference type="FunFam" id="3.10.20.30:FF:000002">
    <property type="entry name" value="GTP pyrophosphokinase (RelA/SpoT)"/>
    <property type="match status" value="1"/>
</dbReference>
<keyword evidence="9" id="KW-0808">Transferase</keyword>
<dbReference type="Pfam" id="PF02824">
    <property type="entry name" value="TGS"/>
    <property type="match status" value="1"/>
</dbReference>
<dbReference type="SUPFAM" id="SSF81271">
    <property type="entry name" value="TGS-like"/>
    <property type="match status" value="1"/>
</dbReference>
<dbReference type="Gene3D" id="3.10.20.30">
    <property type="match status" value="1"/>
</dbReference>
<keyword evidence="10" id="KW-1185">Reference proteome</keyword>
<dbReference type="GO" id="GO:0008728">
    <property type="term" value="F:GTP diphosphokinase activity"/>
    <property type="evidence" value="ECO:0007669"/>
    <property type="project" value="TreeGrafter"/>
</dbReference>
<dbReference type="FunFam" id="3.30.460.10:FF:000001">
    <property type="entry name" value="GTP pyrophosphokinase RelA"/>
    <property type="match status" value="1"/>
</dbReference>
<sequence length="706" mass="78837">MRYALDAPNESLCSELAERTAGNTQVLAACRLAGSVWDGVVTRARGPRAALDLLEIGADIETVQACVLADPRLQGKMDLAELRRDYGEVVAGQVEQMQRLLQLGEQYRRDQQADWYENLRRLLLSAISDVRVMLIQLVHRLERLRGLAFEPDLTKRRAIAAETLDVYAPIAHRLGLGQIKWELEDLAFRHLEPEIYKRIAHLLDERRTEREAYLLRVRTTLESALAAAGIKARVYGRPKHIYSIWGKMQRKKLSFDGLFDVRALRVEVDTLQDCYAALSVAHSLFSPIEAEYDDYIARPKENGYQSLHTAVHALDDKVVEIQIRTRAMHEQAELGVAAHWRYKEGGGHQEDPFAAELNRLRQALAAGGTAQPRVEDVYVFTPQGDIIALPLGSTVLDYAYRVHTLVGHRCRGAKINGQIVPIKTLLNQADQVEILTQPTPAPSREWGSAQAGFLHSASARAKVRNWFHRLDQTAARDAGAVYCDRLFRRLGLNRQAQSKLMSTLKFKSLDALYEAVGDHKLDTNSLLNAARAVIKAPEQEQEPAQQLKNTSRSGAAKSPEDAVLSLDGMKAQPAGCCQPRPGDPVLAFITRGQGLKLHKQDCANIRHLQAEFPARILAVEWPSQPTHWAQLLKLDFLLEDVARFWADLGPVLAPFKARVVESRSRLERNSGLTDMAVTFELPAAGDVSGLIKRLQALPAVESVQRV</sequence>
<dbReference type="InterPro" id="IPR007685">
    <property type="entry name" value="RelA_SpoT"/>
</dbReference>
<feature type="region of interest" description="Disordered" evidence="7">
    <location>
        <begin position="536"/>
        <end position="559"/>
    </location>
</feature>
<dbReference type="EMBL" id="CP001801">
    <property type="protein sequence ID" value="ACX95653.1"/>
    <property type="molecule type" value="Genomic_DNA"/>
</dbReference>
<dbReference type="PANTHER" id="PTHR21262:SF31">
    <property type="entry name" value="GTP PYROPHOSPHOKINASE"/>
    <property type="match status" value="1"/>
</dbReference>
<dbReference type="SMART" id="SM00954">
    <property type="entry name" value="RelA_SpoT"/>
    <property type="match status" value="1"/>
</dbReference>
<dbReference type="PANTHER" id="PTHR21262">
    <property type="entry name" value="GUANOSINE-3',5'-BIS DIPHOSPHATE 3'-PYROPHOSPHOHYDROLASE"/>
    <property type="match status" value="1"/>
</dbReference>
<protein>
    <recommendedName>
        <fullName evidence="2">GTP pyrophosphokinase</fullName>
    </recommendedName>
    <alternativeName>
        <fullName evidence="5">(p)ppGpp synthase</fullName>
    </alternativeName>
    <alternativeName>
        <fullName evidence="4">ATP:GTP 3'-pyrophosphotransferase</fullName>
    </alternativeName>
    <alternativeName>
        <fullName evidence="6">ppGpp synthase I</fullName>
    </alternativeName>
</protein>
<dbReference type="STRING" id="555778.Hneap_0804"/>
<dbReference type="SUPFAM" id="SSF109604">
    <property type="entry name" value="HD-domain/PDEase-like"/>
    <property type="match status" value="1"/>
</dbReference>
<dbReference type="GO" id="GO:0042594">
    <property type="term" value="P:response to starvation"/>
    <property type="evidence" value="ECO:0007669"/>
    <property type="project" value="TreeGrafter"/>
</dbReference>